<feature type="transmembrane region" description="Helical" evidence="1">
    <location>
        <begin position="451"/>
        <end position="474"/>
    </location>
</feature>
<dbReference type="SUPFAM" id="SSF48452">
    <property type="entry name" value="TPR-like"/>
    <property type="match status" value="1"/>
</dbReference>
<dbReference type="EMBL" id="WVHT01000009">
    <property type="protein sequence ID" value="MXV52684.1"/>
    <property type="molecule type" value="Genomic_DNA"/>
</dbReference>
<keyword evidence="1" id="KW-0812">Transmembrane</keyword>
<evidence type="ECO:0000313" key="4">
    <source>
        <dbReference type="Proteomes" id="UP000466586"/>
    </source>
</evidence>
<dbReference type="Gene3D" id="3.40.50.300">
    <property type="entry name" value="P-loop containing nucleotide triphosphate hydrolases"/>
    <property type="match status" value="1"/>
</dbReference>
<evidence type="ECO:0000259" key="2">
    <source>
        <dbReference type="Pfam" id="PF20703"/>
    </source>
</evidence>
<name>A0A7K1YDK7_9SPHI</name>
<dbReference type="AlphaFoldDB" id="A0A7K1YDK7"/>
<dbReference type="SUPFAM" id="SSF52540">
    <property type="entry name" value="P-loop containing nucleoside triphosphate hydrolases"/>
    <property type="match status" value="1"/>
</dbReference>
<dbReference type="InterPro" id="IPR027417">
    <property type="entry name" value="P-loop_NTPase"/>
</dbReference>
<proteinExistence type="predicted"/>
<gene>
    <name evidence="3" type="ORF">GS399_17055</name>
</gene>
<organism evidence="3 4">
    <name type="scientific">Hufsiella arboris</name>
    <dbReference type="NCBI Taxonomy" id="2695275"/>
    <lineage>
        <taxon>Bacteria</taxon>
        <taxon>Pseudomonadati</taxon>
        <taxon>Bacteroidota</taxon>
        <taxon>Sphingobacteriia</taxon>
        <taxon>Sphingobacteriales</taxon>
        <taxon>Sphingobacteriaceae</taxon>
        <taxon>Hufsiella</taxon>
    </lineage>
</organism>
<dbReference type="InterPro" id="IPR049052">
    <property type="entry name" value="nSTAND1"/>
</dbReference>
<keyword evidence="4" id="KW-1185">Reference proteome</keyword>
<feature type="domain" description="Novel STAND NTPase 1" evidence="2">
    <location>
        <begin position="7"/>
        <end position="374"/>
    </location>
</feature>
<evidence type="ECO:0000313" key="3">
    <source>
        <dbReference type="EMBL" id="MXV52684.1"/>
    </source>
</evidence>
<comment type="caution">
    <text evidence="3">The sequence shown here is derived from an EMBL/GenBank/DDBJ whole genome shotgun (WGS) entry which is preliminary data.</text>
</comment>
<protein>
    <submittedName>
        <fullName evidence="3">AAA family ATPase</fullName>
    </submittedName>
</protein>
<evidence type="ECO:0000256" key="1">
    <source>
        <dbReference type="SAM" id="Phobius"/>
    </source>
</evidence>
<keyword evidence="1" id="KW-0472">Membrane</keyword>
<dbReference type="InterPro" id="IPR011990">
    <property type="entry name" value="TPR-like_helical_dom_sf"/>
</dbReference>
<dbReference type="RefSeq" id="WP_160845861.1">
    <property type="nucleotide sequence ID" value="NZ_WVHT01000009.1"/>
</dbReference>
<keyword evidence="1" id="KW-1133">Transmembrane helix</keyword>
<sequence length="572" mass="65580">MNQVNSPFKFLDSYQQADADVFFGREKETIDLYGALSGVKHLLVYGPSGSGKTSLVECGLRNQFSDADWYALSIRRSADINASVFASINKALKDQIALDPITRMPVDPEMEFGHAVEKLFTERYQPVYLLFDQFEELLISGLSNEKSKFFISLNKLIRNKLPCRILLIMREEFIGHLSEFEALCPSIFQYRFRVEKMGRKNVEEVIYQILEAPKYRAYFNVKDSRKLAESILSKLPDKKMEIELAHVQVFLGELWGRALNEKKNDDRLPLLSVDLVHNGDDLETILESFLRKQMGDLNESFGENVPLELLAAMITDKFTKLQLSEAAIAADLAHKKVIAIKPVADLLKDLEYHRIIRTLKIGDEAQYEISHDLLALVVGQNLTEEMKMREKADDIYKVYGERQGLFTQDDIDYLRPFEQNLSFPPDLQKRIDESIDMIKKKRDKERKRQRAIISIVSVAAVVAVVFALFGLFMWQKAQVEAERAILEAAKAKLQTQKLHKALDSVSVANMKFEEADKNRKAIQINSLLQKAKSYESLDEKKLAITTLEEALKIDSKNVDVNTYLQKLKSKYQ</sequence>
<dbReference type="Proteomes" id="UP000466586">
    <property type="component" value="Unassembled WGS sequence"/>
</dbReference>
<reference evidence="3 4" key="1">
    <citation type="submission" date="2019-11" db="EMBL/GenBank/DDBJ databases">
        <title>Pedobacter sp. HMF7647 Genome sequencing and assembly.</title>
        <authorList>
            <person name="Kang H."/>
            <person name="Kim H."/>
            <person name="Joh K."/>
        </authorList>
    </citation>
    <scope>NUCLEOTIDE SEQUENCE [LARGE SCALE GENOMIC DNA]</scope>
    <source>
        <strain evidence="3 4">HMF7647</strain>
    </source>
</reference>
<dbReference type="Pfam" id="PF20703">
    <property type="entry name" value="nSTAND1"/>
    <property type="match status" value="1"/>
</dbReference>
<accession>A0A7K1YDK7</accession>